<comment type="caution">
    <text evidence="2">The sequence shown here is derived from an EMBL/GenBank/DDBJ whole genome shotgun (WGS) entry which is preliminary data.</text>
</comment>
<evidence type="ECO:0000313" key="2">
    <source>
        <dbReference type="EMBL" id="EKG15956.1"/>
    </source>
</evidence>
<dbReference type="AlphaFoldDB" id="K2R169"/>
<dbReference type="InterPro" id="IPR027417">
    <property type="entry name" value="P-loop_NTPase"/>
</dbReference>
<feature type="compositionally biased region" description="Polar residues" evidence="1">
    <location>
        <begin position="105"/>
        <end position="130"/>
    </location>
</feature>
<evidence type="ECO:0000256" key="1">
    <source>
        <dbReference type="SAM" id="MobiDB-lite"/>
    </source>
</evidence>
<reference evidence="2 3" key="1">
    <citation type="journal article" date="2012" name="BMC Genomics">
        <title>Tools to kill: Genome of one of the most destructive plant pathogenic fungi Macrophomina phaseolina.</title>
        <authorList>
            <person name="Islam M.S."/>
            <person name="Haque M.S."/>
            <person name="Islam M.M."/>
            <person name="Emdad E.M."/>
            <person name="Halim A."/>
            <person name="Hossen Q.M.M."/>
            <person name="Hossain M.Z."/>
            <person name="Ahmed B."/>
            <person name="Rahim S."/>
            <person name="Rahman M.S."/>
            <person name="Alam M.M."/>
            <person name="Hou S."/>
            <person name="Wan X."/>
            <person name="Saito J.A."/>
            <person name="Alam M."/>
        </authorList>
    </citation>
    <scope>NUCLEOTIDE SEQUENCE [LARGE SCALE GENOMIC DNA]</scope>
    <source>
        <strain evidence="2 3">MS6</strain>
    </source>
</reference>
<dbReference type="VEuPathDB" id="FungiDB:MPH_06922"/>
<sequence>MSDFEGDEMEVDAPAIEFSASNMAAKGKRSAANLPVEAEDTLPWVEKYRPDTLDDVSGHQDILATINKFVDSNQLIGYSDSRTSSSTAPPVPARPPPYSRWHAASTATRTCARWSSSSTPATIEALTSSGAPPALRSPPSPHTH</sequence>
<dbReference type="eggNOG" id="KOG0990">
    <property type="taxonomic scope" value="Eukaryota"/>
</dbReference>
<dbReference type="STRING" id="1126212.K2R169"/>
<accession>K2R169</accession>
<gene>
    <name evidence="2" type="ORF">MPH_06922</name>
</gene>
<dbReference type="HOGENOM" id="CLU_1796839_0_0_1"/>
<organism evidence="2 3">
    <name type="scientific">Macrophomina phaseolina (strain MS6)</name>
    <name type="common">Charcoal rot fungus</name>
    <dbReference type="NCBI Taxonomy" id="1126212"/>
    <lineage>
        <taxon>Eukaryota</taxon>
        <taxon>Fungi</taxon>
        <taxon>Dikarya</taxon>
        <taxon>Ascomycota</taxon>
        <taxon>Pezizomycotina</taxon>
        <taxon>Dothideomycetes</taxon>
        <taxon>Dothideomycetes incertae sedis</taxon>
        <taxon>Botryosphaeriales</taxon>
        <taxon>Botryosphaeriaceae</taxon>
        <taxon>Macrophomina</taxon>
    </lineage>
</organism>
<proteinExistence type="predicted"/>
<feature type="region of interest" description="Disordered" evidence="1">
    <location>
        <begin position="77"/>
        <end position="144"/>
    </location>
</feature>
<dbReference type="Proteomes" id="UP000007129">
    <property type="component" value="Unassembled WGS sequence"/>
</dbReference>
<name>K2R169_MACPH</name>
<dbReference type="Gene3D" id="3.40.50.300">
    <property type="entry name" value="P-loop containing nucleotide triphosphate hydrolases"/>
    <property type="match status" value="1"/>
</dbReference>
<feature type="compositionally biased region" description="Pro residues" evidence="1">
    <location>
        <begin position="135"/>
        <end position="144"/>
    </location>
</feature>
<dbReference type="EMBL" id="AHHD01000288">
    <property type="protein sequence ID" value="EKG15956.1"/>
    <property type="molecule type" value="Genomic_DNA"/>
</dbReference>
<dbReference type="InParanoid" id="K2R169"/>
<evidence type="ECO:0000313" key="3">
    <source>
        <dbReference type="Proteomes" id="UP000007129"/>
    </source>
</evidence>
<protein>
    <submittedName>
        <fullName evidence="2">Uncharacterized protein</fullName>
    </submittedName>
</protein>
<dbReference type="OrthoDB" id="4199794at2759"/>
<feature type="compositionally biased region" description="Pro residues" evidence="1">
    <location>
        <begin position="89"/>
        <end position="98"/>
    </location>
</feature>